<dbReference type="Proteomes" id="UP000289411">
    <property type="component" value="Unassembled WGS sequence"/>
</dbReference>
<reference evidence="2 3" key="1">
    <citation type="submission" date="2018-09" db="EMBL/GenBank/DDBJ databases">
        <authorList>
            <person name="Grouzdev D.S."/>
            <person name="Krutkina M.S."/>
        </authorList>
    </citation>
    <scope>NUCLEOTIDE SEQUENCE [LARGE SCALE GENOMIC DNA]</scope>
    <source>
        <strain evidence="2 3">RmlP001</strain>
    </source>
</reference>
<dbReference type="InterPro" id="IPR005532">
    <property type="entry name" value="SUMF_dom"/>
</dbReference>
<dbReference type="InterPro" id="IPR051043">
    <property type="entry name" value="Sulfatase_Mod_Factor_Kinase"/>
</dbReference>
<dbReference type="InterPro" id="IPR042095">
    <property type="entry name" value="SUMF_sf"/>
</dbReference>
<dbReference type="PANTHER" id="PTHR23150:SF19">
    <property type="entry name" value="FORMYLGLYCINE-GENERATING ENZYME"/>
    <property type="match status" value="1"/>
</dbReference>
<dbReference type="SUPFAM" id="SSF56436">
    <property type="entry name" value="C-type lectin-like"/>
    <property type="match status" value="1"/>
</dbReference>
<dbReference type="GO" id="GO:0120147">
    <property type="term" value="F:formylglycine-generating oxidase activity"/>
    <property type="evidence" value="ECO:0007669"/>
    <property type="project" value="TreeGrafter"/>
</dbReference>
<accession>A0A4Q2RBR3</accession>
<dbReference type="AlphaFoldDB" id="A0A4Q2RBR3"/>
<dbReference type="InterPro" id="IPR016187">
    <property type="entry name" value="CTDL_fold"/>
</dbReference>
<comment type="caution">
    <text evidence="2">The sequence shown here is derived from an EMBL/GenBank/DDBJ whole genome shotgun (WGS) entry which is preliminary data.</text>
</comment>
<organism evidence="2 3">
    <name type="scientific">Lichenibacterium ramalinae</name>
    <dbReference type="NCBI Taxonomy" id="2316527"/>
    <lineage>
        <taxon>Bacteria</taxon>
        <taxon>Pseudomonadati</taxon>
        <taxon>Pseudomonadota</taxon>
        <taxon>Alphaproteobacteria</taxon>
        <taxon>Hyphomicrobiales</taxon>
        <taxon>Lichenihabitantaceae</taxon>
        <taxon>Lichenibacterium</taxon>
    </lineage>
</organism>
<name>A0A4Q2RBR3_9HYPH</name>
<protein>
    <submittedName>
        <fullName evidence="2">Formylglycine-generating enzyme family protein</fullName>
    </submittedName>
</protein>
<gene>
    <name evidence="2" type="ORF">D3272_17260</name>
</gene>
<feature type="domain" description="Sulfatase-modifying factor enzyme-like" evidence="1">
    <location>
        <begin position="6"/>
        <end position="304"/>
    </location>
</feature>
<keyword evidence="3" id="KW-1185">Reference proteome</keyword>
<reference evidence="2 3" key="2">
    <citation type="submission" date="2019-02" db="EMBL/GenBank/DDBJ databases">
        <title>'Lichenibacterium ramalinii' gen. nov. sp. nov., 'Lichenibacterium minor' gen. nov. sp. nov.</title>
        <authorList>
            <person name="Pankratov T."/>
        </authorList>
    </citation>
    <scope>NUCLEOTIDE SEQUENCE [LARGE SCALE GENOMIC DNA]</scope>
    <source>
        <strain evidence="2 3">RmlP001</strain>
    </source>
</reference>
<dbReference type="PANTHER" id="PTHR23150">
    <property type="entry name" value="SULFATASE MODIFYING FACTOR 1, 2"/>
    <property type="match status" value="1"/>
</dbReference>
<dbReference type="EMBL" id="QYBC01000015">
    <property type="protein sequence ID" value="RYB03180.1"/>
    <property type="molecule type" value="Genomic_DNA"/>
</dbReference>
<dbReference type="Pfam" id="PF03781">
    <property type="entry name" value="FGE-sulfatase"/>
    <property type="match status" value="1"/>
</dbReference>
<evidence type="ECO:0000313" key="2">
    <source>
        <dbReference type="EMBL" id="RYB03180.1"/>
    </source>
</evidence>
<evidence type="ECO:0000313" key="3">
    <source>
        <dbReference type="Proteomes" id="UP000289411"/>
    </source>
</evidence>
<dbReference type="Gene3D" id="3.90.1580.10">
    <property type="entry name" value="paralog of FGE (formylglycine-generating enzyme)"/>
    <property type="match status" value="1"/>
</dbReference>
<sequence length="307" mass="32833">MTEGGPDMVRIPGGNFAMGSDRHYPEEGPVRRVAVAGFWMDRAPVTVAAFAGFVAATGHVTVAERPPDPLLYPGADPALLRAGAIVFRPEGFAASRAPGSWWSYVPGASWRRPEGLGDVVAERADHPVTQVAVADAEAYAAWAGKALPGEAEWEFAARGGHEGSDYAWGDALEPDGRRMANTWPGPFPHRGEAGPHRYGTSPVGAFPANPFGLADMIGNVWEWTADYWSPHHAATPGCCAAANARATDPSASFDPSQPGIRIPRRVLKGGSYLCAPNYCRRYRPAARHPEMEDSATTNIGFRCVVRA</sequence>
<proteinExistence type="predicted"/>
<dbReference type="OrthoDB" id="9768004at2"/>
<evidence type="ECO:0000259" key="1">
    <source>
        <dbReference type="Pfam" id="PF03781"/>
    </source>
</evidence>